<organism evidence="2">
    <name type="scientific">uncultured Thermomicrobiales bacterium</name>
    <dbReference type="NCBI Taxonomy" id="1645740"/>
    <lineage>
        <taxon>Bacteria</taxon>
        <taxon>Pseudomonadati</taxon>
        <taxon>Thermomicrobiota</taxon>
        <taxon>Thermomicrobia</taxon>
        <taxon>Thermomicrobiales</taxon>
        <taxon>environmental samples</taxon>
    </lineage>
</organism>
<dbReference type="GO" id="GO:0004803">
    <property type="term" value="F:transposase activity"/>
    <property type="evidence" value="ECO:0007669"/>
    <property type="project" value="InterPro"/>
</dbReference>
<accession>A0A6J4VKZ3</accession>
<dbReference type="EMBL" id="CADCWJ010000648">
    <property type="protein sequence ID" value="CAA9576610.1"/>
    <property type="molecule type" value="Genomic_DNA"/>
</dbReference>
<dbReference type="InterPro" id="IPR002686">
    <property type="entry name" value="Transposase_17"/>
</dbReference>
<name>A0A6J4VKZ3_9BACT</name>
<dbReference type="SUPFAM" id="SSF143422">
    <property type="entry name" value="Transposase IS200-like"/>
    <property type="match status" value="1"/>
</dbReference>
<evidence type="ECO:0000259" key="1">
    <source>
        <dbReference type="SMART" id="SM01321"/>
    </source>
</evidence>
<dbReference type="PANTHER" id="PTHR36966:SF1">
    <property type="entry name" value="REP-ASSOCIATED TYROSINE TRANSPOSASE"/>
    <property type="match status" value="1"/>
</dbReference>
<dbReference type="GO" id="GO:0043565">
    <property type="term" value="F:sequence-specific DNA binding"/>
    <property type="evidence" value="ECO:0007669"/>
    <property type="project" value="TreeGrafter"/>
</dbReference>
<dbReference type="PANTHER" id="PTHR36966">
    <property type="entry name" value="REP-ASSOCIATED TYROSINE TRANSPOSASE"/>
    <property type="match status" value="1"/>
</dbReference>
<dbReference type="AlphaFoldDB" id="A0A6J4VKZ3"/>
<protein>
    <recommendedName>
        <fullName evidence="1">Transposase IS200-like domain-containing protein</fullName>
    </recommendedName>
</protein>
<feature type="domain" description="Transposase IS200-like" evidence="1">
    <location>
        <begin position="18"/>
        <end position="152"/>
    </location>
</feature>
<dbReference type="InterPro" id="IPR052715">
    <property type="entry name" value="RAYT_transposase"/>
</dbReference>
<dbReference type="Gene3D" id="3.30.70.1290">
    <property type="entry name" value="Transposase IS200-like"/>
    <property type="match status" value="1"/>
</dbReference>
<gene>
    <name evidence="2" type="ORF">AVDCRST_MAG87-2921</name>
</gene>
<sequence>MQPRRRNSLRYPGYDYAHPGGVFITICTHGRQHLFGAVEHGSVVVSRAGLLAADCWRAIPCRFSGVMIDVFVVMPDHVHGILFTGTNPGAESATVGDVVRWFKASVHAGCRDGVRRPGWPPYDLHLWQRNYHDRIVRSGAELVVIRTYIEADPARWQARMESEQQS</sequence>
<proteinExistence type="predicted"/>
<evidence type="ECO:0000313" key="2">
    <source>
        <dbReference type="EMBL" id="CAA9576610.1"/>
    </source>
</evidence>
<dbReference type="GO" id="GO:0006313">
    <property type="term" value="P:DNA transposition"/>
    <property type="evidence" value="ECO:0007669"/>
    <property type="project" value="InterPro"/>
</dbReference>
<dbReference type="InterPro" id="IPR036515">
    <property type="entry name" value="Transposase_17_sf"/>
</dbReference>
<dbReference type="SMART" id="SM01321">
    <property type="entry name" value="Y1_Tnp"/>
    <property type="match status" value="1"/>
</dbReference>
<reference evidence="2" key="1">
    <citation type="submission" date="2020-02" db="EMBL/GenBank/DDBJ databases">
        <authorList>
            <person name="Meier V. D."/>
        </authorList>
    </citation>
    <scope>NUCLEOTIDE SEQUENCE</scope>
    <source>
        <strain evidence="2">AVDCRST_MAG87</strain>
    </source>
</reference>